<reference evidence="1 2" key="1">
    <citation type="journal article" date="2015" name="Genome Announc.">
        <title>Draft Genome Sequence of Filamentous Marine Cyanobacterium Lyngbya confervoides Strain BDU141951.</title>
        <authorList>
            <person name="Chandrababunaidu M.M."/>
            <person name="Sen D."/>
            <person name="Tripathy S."/>
        </authorList>
    </citation>
    <scope>NUCLEOTIDE SEQUENCE [LARGE SCALE GENOMIC DNA]</scope>
    <source>
        <strain evidence="1 2">BDU141951</strain>
    </source>
</reference>
<dbReference type="Gene3D" id="3.40.50.1820">
    <property type="entry name" value="alpha/beta hydrolase"/>
    <property type="match status" value="1"/>
</dbReference>
<keyword evidence="1" id="KW-0378">Hydrolase</keyword>
<proteinExistence type="predicted"/>
<protein>
    <submittedName>
        <fullName evidence="1">Alpha/beta hydrolase</fullName>
    </submittedName>
</protein>
<keyword evidence="2" id="KW-1185">Reference proteome</keyword>
<evidence type="ECO:0000313" key="2">
    <source>
        <dbReference type="Proteomes" id="UP000031561"/>
    </source>
</evidence>
<dbReference type="GO" id="GO:0016787">
    <property type="term" value="F:hydrolase activity"/>
    <property type="evidence" value="ECO:0007669"/>
    <property type="project" value="UniProtKB-KW"/>
</dbReference>
<dbReference type="EMBL" id="JTHE03000062">
    <property type="protein sequence ID" value="MCM1983508.1"/>
    <property type="molecule type" value="Genomic_DNA"/>
</dbReference>
<dbReference type="SUPFAM" id="SSF53474">
    <property type="entry name" value="alpha/beta-Hydrolases"/>
    <property type="match status" value="1"/>
</dbReference>
<gene>
    <name evidence="1" type="ORF">QQ91_0011835</name>
</gene>
<dbReference type="RefSeq" id="WP_166282284.1">
    <property type="nucleotide sequence ID" value="NZ_JTHE03000062.1"/>
</dbReference>
<dbReference type="Proteomes" id="UP000031561">
    <property type="component" value="Unassembled WGS sequence"/>
</dbReference>
<accession>A0ABD4T484</accession>
<evidence type="ECO:0000313" key="1">
    <source>
        <dbReference type="EMBL" id="MCM1983508.1"/>
    </source>
</evidence>
<sequence length="220" mass="24355">MTQSLSVQAGELVLKGTLTYPRNAQGIVVFGLENNQAFLDFQNQFIARSLNHDGLATLLLDLLTSAEESVNRSPRHLQLDSFSLAYRLIRATDWVQQFFTTPVLNIGYFESGDRATAAMIAASERPHLVKAVVSRGRHPDLGGMALSTVTAPTLLIAGGNDQESIQFNQNAFNALSAIKQLEIIPGTAHQFRGRNALKQLTQLTCQWFQRYLNPNHEAVF</sequence>
<name>A0ABD4T484_9CYAN</name>
<dbReference type="AlphaFoldDB" id="A0ABD4T484"/>
<dbReference type="InterPro" id="IPR029058">
    <property type="entry name" value="AB_hydrolase_fold"/>
</dbReference>
<organism evidence="1 2">
    <name type="scientific">Lyngbya confervoides BDU141951</name>
    <dbReference type="NCBI Taxonomy" id="1574623"/>
    <lineage>
        <taxon>Bacteria</taxon>
        <taxon>Bacillati</taxon>
        <taxon>Cyanobacteriota</taxon>
        <taxon>Cyanophyceae</taxon>
        <taxon>Oscillatoriophycideae</taxon>
        <taxon>Oscillatoriales</taxon>
        <taxon>Microcoleaceae</taxon>
        <taxon>Lyngbya</taxon>
    </lineage>
</organism>
<comment type="caution">
    <text evidence="1">The sequence shown here is derived from an EMBL/GenBank/DDBJ whole genome shotgun (WGS) entry which is preliminary data.</text>
</comment>